<name>A0A3D8YEU8_9BACT</name>
<keyword evidence="5 9" id="KW-0798">TonB box</keyword>
<proteinExistence type="inferred from homology"/>
<dbReference type="InterPro" id="IPR000531">
    <property type="entry name" value="Beta-barrel_TonB"/>
</dbReference>
<dbReference type="SUPFAM" id="SSF49464">
    <property type="entry name" value="Carboxypeptidase regulatory domain-like"/>
    <property type="match status" value="1"/>
</dbReference>
<dbReference type="Gene3D" id="2.170.130.10">
    <property type="entry name" value="TonB-dependent receptor, plug domain"/>
    <property type="match status" value="1"/>
</dbReference>
<dbReference type="Gene3D" id="2.40.170.20">
    <property type="entry name" value="TonB-dependent receptor, beta-barrel domain"/>
    <property type="match status" value="1"/>
</dbReference>
<dbReference type="InterPro" id="IPR036942">
    <property type="entry name" value="Beta-barrel_TonB_sf"/>
</dbReference>
<dbReference type="InterPro" id="IPR012910">
    <property type="entry name" value="Plug_dom"/>
</dbReference>
<evidence type="ECO:0000256" key="4">
    <source>
        <dbReference type="ARBA" id="ARBA00022692"/>
    </source>
</evidence>
<reference evidence="13 14" key="1">
    <citation type="submission" date="2018-07" db="EMBL/GenBank/DDBJ databases">
        <title>Dyadobacter roseus sp. nov., isolated from rose rhizosphere soil.</title>
        <authorList>
            <person name="Chen L."/>
        </authorList>
    </citation>
    <scope>NUCLEOTIDE SEQUENCE [LARGE SCALE GENOMIC DNA]</scope>
    <source>
        <strain evidence="13 14">RS19</strain>
    </source>
</reference>
<dbReference type="OrthoDB" id="9805434at2"/>
<feature type="domain" description="TonB-dependent receptor-like beta-barrel" evidence="11">
    <location>
        <begin position="416"/>
        <end position="876"/>
    </location>
</feature>
<evidence type="ECO:0000256" key="9">
    <source>
        <dbReference type="RuleBase" id="RU003357"/>
    </source>
</evidence>
<dbReference type="PANTHER" id="PTHR47234">
    <property type="match status" value="1"/>
</dbReference>
<dbReference type="PANTHER" id="PTHR47234:SF3">
    <property type="entry name" value="SECRETIN_TONB SHORT N-TERMINAL DOMAIN-CONTAINING PROTEIN"/>
    <property type="match status" value="1"/>
</dbReference>
<dbReference type="Pfam" id="PF07715">
    <property type="entry name" value="Plug"/>
    <property type="match status" value="1"/>
</dbReference>
<keyword evidence="2 8" id="KW-0813">Transport</keyword>
<evidence type="ECO:0000256" key="1">
    <source>
        <dbReference type="ARBA" id="ARBA00004571"/>
    </source>
</evidence>
<evidence type="ECO:0000256" key="5">
    <source>
        <dbReference type="ARBA" id="ARBA00023077"/>
    </source>
</evidence>
<keyword evidence="10" id="KW-0732">Signal</keyword>
<dbReference type="Pfam" id="PF13715">
    <property type="entry name" value="CarbopepD_reg_2"/>
    <property type="match status" value="1"/>
</dbReference>
<dbReference type="SUPFAM" id="SSF56935">
    <property type="entry name" value="Porins"/>
    <property type="match status" value="1"/>
</dbReference>
<dbReference type="AlphaFoldDB" id="A0A3D8YEU8"/>
<keyword evidence="4 8" id="KW-0812">Transmembrane</keyword>
<feature type="signal peptide" evidence="10">
    <location>
        <begin position="1"/>
        <end position="18"/>
    </location>
</feature>
<evidence type="ECO:0000256" key="10">
    <source>
        <dbReference type="SAM" id="SignalP"/>
    </source>
</evidence>
<evidence type="ECO:0000256" key="2">
    <source>
        <dbReference type="ARBA" id="ARBA00022448"/>
    </source>
</evidence>
<dbReference type="InterPro" id="IPR008969">
    <property type="entry name" value="CarboxyPept-like_regulatory"/>
</dbReference>
<dbReference type="GO" id="GO:0009279">
    <property type="term" value="C:cell outer membrane"/>
    <property type="evidence" value="ECO:0007669"/>
    <property type="project" value="UniProtKB-SubCell"/>
</dbReference>
<evidence type="ECO:0000256" key="3">
    <source>
        <dbReference type="ARBA" id="ARBA00022452"/>
    </source>
</evidence>
<evidence type="ECO:0000256" key="6">
    <source>
        <dbReference type="ARBA" id="ARBA00023136"/>
    </source>
</evidence>
<protein>
    <submittedName>
        <fullName evidence="13">TonB-dependent receptor</fullName>
    </submittedName>
</protein>
<organism evidence="13 14">
    <name type="scientific">Dyadobacter luteus</name>
    <dbReference type="NCBI Taxonomy" id="2259619"/>
    <lineage>
        <taxon>Bacteria</taxon>
        <taxon>Pseudomonadati</taxon>
        <taxon>Bacteroidota</taxon>
        <taxon>Cytophagia</taxon>
        <taxon>Cytophagales</taxon>
        <taxon>Spirosomataceae</taxon>
        <taxon>Dyadobacter</taxon>
    </lineage>
</organism>
<keyword evidence="14" id="KW-1185">Reference proteome</keyword>
<feature type="chain" id="PRO_5017808001" evidence="10">
    <location>
        <begin position="19"/>
        <end position="917"/>
    </location>
</feature>
<evidence type="ECO:0000313" key="14">
    <source>
        <dbReference type="Proteomes" id="UP000256373"/>
    </source>
</evidence>
<gene>
    <name evidence="13" type="ORF">DSL64_11230</name>
</gene>
<dbReference type="EMBL" id="QNUL01000007">
    <property type="protein sequence ID" value="REA61537.1"/>
    <property type="molecule type" value="Genomic_DNA"/>
</dbReference>
<evidence type="ECO:0000256" key="7">
    <source>
        <dbReference type="ARBA" id="ARBA00023237"/>
    </source>
</evidence>
<evidence type="ECO:0000313" key="13">
    <source>
        <dbReference type="EMBL" id="REA61537.1"/>
    </source>
</evidence>
<evidence type="ECO:0000259" key="12">
    <source>
        <dbReference type="Pfam" id="PF07715"/>
    </source>
</evidence>
<dbReference type="RefSeq" id="WP_115830971.1">
    <property type="nucleotide sequence ID" value="NZ_QNUL01000007.1"/>
</dbReference>
<comment type="caution">
    <text evidence="13">The sequence shown here is derived from an EMBL/GenBank/DDBJ whole genome shotgun (WGS) entry which is preliminary data.</text>
</comment>
<keyword evidence="7 8" id="KW-0998">Cell outer membrane</keyword>
<dbReference type="InterPro" id="IPR039426">
    <property type="entry name" value="TonB-dep_rcpt-like"/>
</dbReference>
<sequence>MKNYFLLLLLFISTATLAQQRIITGRVTASENGEPLPGVNITIKNTRQGTITDGDGKFTLTVVKGETLIFSFIGFLAKEVPIHASNEYNVALQTSTHTLGEVQVVGSRNANRTKLDSPVPVDVIDLKPLLESAPQVSITQLLQYVSPSFHSVNGSNAGDAGSALNLSQLRGLGVDQVLVLVNGKRRHKSSNINWGGLGNGATGYDLNSIPTAAIERVEILRDGAAAQYGSDAIAGVINIVLNKSTEQLTISSTASTRRRGDGTTTRTNANYGFALGKTGGYLNTTAEFATQAIALLPGNDDAGLYLGPVYGGGANTRNYDAIYTKEIDEAILASRGIDRHFFDRRAGGSNKAKDALLFFNAAIPLRQNAEVYAFGGISHRNSQFTAVYRLPGWTERNNSFLYPDGFLPAMENIISDKSLAVGIKGKIRDWDVDISNVYGKNDFGNVITNSLNASLGLKTPRTFDAGSYNASQNTGSIDISRYFDKVLKGINVAFGAQYRVETYQIIAGESASYSKGDLRTVWGLDTTATGIIYNTNEGQIGLNGLSPGSQIHAGFRPENAVNVNRSILAGYVDVEANITQNWLVSGALRLENFSGLGNVTTYKIATKFNISDRLGLRGSHNTGFRAPDLAQYYYTETSTSFQQGRAIDQVTASNQSAATRALGFPTLTPEKSKGYTLGITTQPFRNFELTADAYLVDVNNRVGNTGNFSATDVNLPLEVRNLFVQTGTTQAKFFYNSFSTRTKGLEITGSYRTPFRGGALNLLLGANFVRNEVTSVNTPAGLEAYRYIIFNDGEKARVTSHIPGQKINVQGTYKLGKLTYMARAIYFGSVTTASALNANFPQPDYFYQKLKPIWVVDASVAYSFTKSLQGVIGVNNAFNQLGDYTDPSLNPRNNPSIIGLQNGSAGIQPFIRITAKL</sequence>
<comment type="similarity">
    <text evidence="8 9">Belongs to the TonB-dependent receptor family.</text>
</comment>
<keyword evidence="13" id="KW-0675">Receptor</keyword>
<evidence type="ECO:0000259" key="11">
    <source>
        <dbReference type="Pfam" id="PF00593"/>
    </source>
</evidence>
<keyword evidence="6 8" id="KW-0472">Membrane</keyword>
<feature type="domain" description="TonB-dependent receptor plug" evidence="12">
    <location>
        <begin position="114"/>
        <end position="236"/>
    </location>
</feature>
<dbReference type="Pfam" id="PF00593">
    <property type="entry name" value="TonB_dep_Rec_b-barrel"/>
    <property type="match status" value="1"/>
</dbReference>
<accession>A0A3D8YEU8</accession>
<dbReference type="InterPro" id="IPR037066">
    <property type="entry name" value="Plug_dom_sf"/>
</dbReference>
<dbReference type="Gene3D" id="2.60.40.1120">
    <property type="entry name" value="Carboxypeptidase-like, regulatory domain"/>
    <property type="match status" value="1"/>
</dbReference>
<dbReference type="PROSITE" id="PS52016">
    <property type="entry name" value="TONB_DEPENDENT_REC_3"/>
    <property type="match status" value="1"/>
</dbReference>
<evidence type="ECO:0000256" key="8">
    <source>
        <dbReference type="PROSITE-ProRule" id="PRU01360"/>
    </source>
</evidence>
<keyword evidence="3 8" id="KW-1134">Transmembrane beta strand</keyword>
<dbReference type="Proteomes" id="UP000256373">
    <property type="component" value="Unassembled WGS sequence"/>
</dbReference>
<comment type="subcellular location">
    <subcellularLocation>
        <location evidence="1 8">Cell outer membrane</location>
        <topology evidence="1 8">Multi-pass membrane protein</topology>
    </subcellularLocation>
</comment>